<dbReference type="PANTHER" id="PTHR34223:SF51">
    <property type="entry name" value="OS06G0556300 PROTEIN"/>
    <property type="match status" value="1"/>
</dbReference>
<name>A0A5N6N3U2_9ASTR</name>
<dbReference type="InterPro" id="IPR036047">
    <property type="entry name" value="F-box-like_dom_sf"/>
</dbReference>
<dbReference type="SUPFAM" id="SSF81383">
    <property type="entry name" value="F-box domain"/>
    <property type="match status" value="1"/>
</dbReference>
<evidence type="ECO:0008006" key="3">
    <source>
        <dbReference type="Google" id="ProtNLM"/>
    </source>
</evidence>
<reference evidence="1 2" key="1">
    <citation type="submission" date="2019-05" db="EMBL/GenBank/DDBJ databases">
        <title>Mikania micrantha, genome provides insights into the molecular mechanism of rapid growth.</title>
        <authorList>
            <person name="Liu B."/>
        </authorList>
    </citation>
    <scope>NUCLEOTIDE SEQUENCE [LARGE SCALE GENOMIC DNA]</scope>
    <source>
        <strain evidence="1">NLD-2019</strain>
        <tissue evidence="1">Leaf</tissue>
    </source>
</reference>
<sequence>MAENKENCVSIENIPYEILYQIISLIPLKEAVRTIILSSSWKHIWEPIQVCLNINSDQMTTQESSQQMSKIISSFLNTYANTYQILSLSFLEPNSLTEETLFMKAIKGVDKELYISFHVENPKDFRLSIELPLCKNDYFFSLKTLHLRSITTMVESFLSVLFSGCVNLETLSLEKCKGLQDVDLKAHDFLHNFMILDCENMQNVHVSSARNLKTFLYQGTLVKIKLKEVTKLCNVTLNLKGTTALSDCNEFACEDIASLLASLKDVEVLTLNGWLLEWLCTRGITFDELEFKFDKLKELSWADCCMNTQKRDLLVSFLSITPSLENLFIKIYEEGSTMPCPCLHQSWPQVSHNNFNNFQLKHLKTVKIFKFKIEEDDQMLVSLIDLLLKRAIAIKDMSVIEPAEKLAWRVSKIPQSHLKKIKSTSTRICSSSKSSNLQLFLSKECCLQLAAVHANYKF</sequence>
<dbReference type="SUPFAM" id="SSF52058">
    <property type="entry name" value="L domain-like"/>
    <property type="match status" value="1"/>
</dbReference>
<dbReference type="OrthoDB" id="976179at2759"/>
<dbReference type="AlphaFoldDB" id="A0A5N6N3U2"/>
<gene>
    <name evidence="1" type="ORF">E3N88_24538</name>
</gene>
<evidence type="ECO:0000313" key="1">
    <source>
        <dbReference type="EMBL" id="KAD4384370.1"/>
    </source>
</evidence>
<dbReference type="InterPro" id="IPR053197">
    <property type="entry name" value="F-box_SCFL_complex_component"/>
</dbReference>
<proteinExistence type="predicted"/>
<dbReference type="EMBL" id="SZYD01000013">
    <property type="protein sequence ID" value="KAD4384370.1"/>
    <property type="molecule type" value="Genomic_DNA"/>
</dbReference>
<protein>
    <recommendedName>
        <fullName evidence="3">F-box domain-containing protein</fullName>
    </recommendedName>
</protein>
<dbReference type="PANTHER" id="PTHR34223">
    <property type="entry name" value="OS11G0201299 PROTEIN"/>
    <property type="match status" value="1"/>
</dbReference>
<evidence type="ECO:0000313" key="2">
    <source>
        <dbReference type="Proteomes" id="UP000326396"/>
    </source>
</evidence>
<keyword evidence="2" id="KW-1185">Reference proteome</keyword>
<comment type="caution">
    <text evidence="1">The sequence shown here is derived from an EMBL/GenBank/DDBJ whole genome shotgun (WGS) entry which is preliminary data.</text>
</comment>
<dbReference type="Proteomes" id="UP000326396">
    <property type="component" value="Linkage Group LG3"/>
</dbReference>
<organism evidence="1 2">
    <name type="scientific">Mikania micrantha</name>
    <name type="common">bitter vine</name>
    <dbReference type="NCBI Taxonomy" id="192012"/>
    <lineage>
        <taxon>Eukaryota</taxon>
        <taxon>Viridiplantae</taxon>
        <taxon>Streptophyta</taxon>
        <taxon>Embryophyta</taxon>
        <taxon>Tracheophyta</taxon>
        <taxon>Spermatophyta</taxon>
        <taxon>Magnoliopsida</taxon>
        <taxon>eudicotyledons</taxon>
        <taxon>Gunneridae</taxon>
        <taxon>Pentapetalae</taxon>
        <taxon>asterids</taxon>
        <taxon>campanulids</taxon>
        <taxon>Asterales</taxon>
        <taxon>Asteraceae</taxon>
        <taxon>Asteroideae</taxon>
        <taxon>Heliantheae alliance</taxon>
        <taxon>Eupatorieae</taxon>
        <taxon>Mikania</taxon>
    </lineage>
</organism>
<accession>A0A5N6N3U2</accession>